<feature type="domain" description="SGNH hydrolase-type esterase" evidence="1">
    <location>
        <begin position="6"/>
        <end position="185"/>
    </location>
</feature>
<comment type="caution">
    <text evidence="2">The sequence shown here is derived from an EMBL/GenBank/DDBJ whole genome shotgun (WGS) entry which is preliminary data.</text>
</comment>
<organism evidence="2 3">
    <name type="scientific">Vibrio albus</name>
    <dbReference type="NCBI Taxonomy" id="2200953"/>
    <lineage>
        <taxon>Bacteria</taxon>
        <taxon>Pseudomonadati</taxon>
        <taxon>Pseudomonadota</taxon>
        <taxon>Gammaproteobacteria</taxon>
        <taxon>Vibrionales</taxon>
        <taxon>Vibrionaceae</taxon>
        <taxon>Vibrio</taxon>
    </lineage>
</organism>
<evidence type="ECO:0000313" key="3">
    <source>
        <dbReference type="Proteomes" id="UP000245362"/>
    </source>
</evidence>
<keyword evidence="3" id="KW-1185">Reference proteome</keyword>
<proteinExistence type="predicted"/>
<name>A0A2U3B990_9VIBR</name>
<dbReference type="Pfam" id="PF13472">
    <property type="entry name" value="Lipase_GDSL_2"/>
    <property type="match status" value="1"/>
</dbReference>
<dbReference type="EMBL" id="QFWT01000005">
    <property type="protein sequence ID" value="PWI33360.1"/>
    <property type="molecule type" value="Genomic_DNA"/>
</dbReference>
<evidence type="ECO:0000259" key="1">
    <source>
        <dbReference type="Pfam" id="PF13472"/>
    </source>
</evidence>
<dbReference type="PANTHER" id="PTHR30383:SF29">
    <property type="entry name" value="SGNH HYDROLASE-TYPE ESTERASE DOMAIN-CONTAINING PROTEIN"/>
    <property type="match status" value="1"/>
</dbReference>
<dbReference type="InterPro" id="IPR036514">
    <property type="entry name" value="SGNH_hydro_sf"/>
</dbReference>
<dbReference type="InterPro" id="IPR051532">
    <property type="entry name" value="Ester_Hydrolysis_Enzymes"/>
</dbReference>
<reference evidence="2 3" key="1">
    <citation type="submission" date="2018-05" db="EMBL/GenBank/DDBJ databases">
        <title>Vibrio limimaris sp. nov., isolated from marine sediment.</title>
        <authorList>
            <person name="Li C.-M."/>
        </authorList>
    </citation>
    <scope>NUCLEOTIDE SEQUENCE [LARGE SCALE GENOMIC DNA]</scope>
    <source>
        <strain evidence="2 3">E4404</strain>
    </source>
</reference>
<dbReference type="GO" id="GO:0016788">
    <property type="term" value="F:hydrolase activity, acting on ester bonds"/>
    <property type="evidence" value="ECO:0007669"/>
    <property type="project" value="UniProtKB-ARBA"/>
</dbReference>
<dbReference type="Proteomes" id="UP000245362">
    <property type="component" value="Unassembled WGS sequence"/>
</dbReference>
<dbReference type="SUPFAM" id="SSF52266">
    <property type="entry name" value="SGNH hydrolase"/>
    <property type="match status" value="1"/>
</dbReference>
<dbReference type="InterPro" id="IPR013830">
    <property type="entry name" value="SGNH_hydro"/>
</dbReference>
<dbReference type="PANTHER" id="PTHR30383">
    <property type="entry name" value="THIOESTERASE 1/PROTEASE 1/LYSOPHOSPHOLIPASE L1"/>
    <property type="match status" value="1"/>
</dbReference>
<dbReference type="RefSeq" id="WP_109319944.1">
    <property type="nucleotide sequence ID" value="NZ_QFWT01000005.1"/>
</dbReference>
<dbReference type="Gene3D" id="3.40.50.1110">
    <property type="entry name" value="SGNH hydrolase"/>
    <property type="match status" value="1"/>
</dbReference>
<dbReference type="CDD" id="cd01839">
    <property type="entry name" value="SGNH_arylesterase_like"/>
    <property type="match status" value="1"/>
</dbReference>
<accession>A0A2U3B990</accession>
<gene>
    <name evidence="2" type="ORF">DI392_10925</name>
</gene>
<evidence type="ECO:0000313" key="2">
    <source>
        <dbReference type="EMBL" id="PWI33360.1"/>
    </source>
</evidence>
<dbReference type="AlphaFoldDB" id="A0A2U3B990"/>
<dbReference type="OrthoDB" id="164654at2"/>
<sequence>MTNLLCFGDSNTWGFVPNKNRRYTPSERWPGLLSQYLPEEWCIVEEGQPGRTSLYEDASCGFSCGLPALKSALKQHVPQRVIIMLGTNDLKTSFGLSAEDISHSTAKLVEEIQSSGVDGSDILLVAPPPINEKGSFARLFFAGSEEKSRQLAYYYQQRAKELGCHFFDAGKVASACPDEGIHWQTEAHAEMAKAIAPILLNMPGEQRH</sequence>
<protein>
    <submittedName>
        <fullName evidence="2">G-D-S-L family lipolytic protein</fullName>
    </submittedName>
</protein>